<name>A0A849K7J5_9BURK</name>
<dbReference type="AlphaFoldDB" id="A0A849K7J5"/>
<dbReference type="Proteomes" id="UP000552954">
    <property type="component" value="Unassembled WGS sequence"/>
</dbReference>
<feature type="compositionally biased region" description="Polar residues" evidence="1">
    <location>
        <begin position="101"/>
        <end position="131"/>
    </location>
</feature>
<organism evidence="2 3">
    <name type="scientific">Ramlibacter montanisoli</name>
    <dbReference type="NCBI Taxonomy" id="2732512"/>
    <lineage>
        <taxon>Bacteria</taxon>
        <taxon>Pseudomonadati</taxon>
        <taxon>Pseudomonadota</taxon>
        <taxon>Betaproteobacteria</taxon>
        <taxon>Burkholderiales</taxon>
        <taxon>Comamonadaceae</taxon>
        <taxon>Ramlibacter</taxon>
    </lineage>
</organism>
<dbReference type="EMBL" id="JABFCS010000001">
    <property type="protein sequence ID" value="NNU44328.1"/>
    <property type="molecule type" value="Genomic_DNA"/>
</dbReference>
<reference evidence="2 3" key="2">
    <citation type="submission" date="2020-06" db="EMBL/GenBank/DDBJ databases">
        <title>Ramlibacter rhizophilus sp. nov., isolated from rhizosphere soil of national flower Mugunghwa from South Korea.</title>
        <authorList>
            <person name="Zheng-Fei Y."/>
            <person name="Huan T."/>
        </authorList>
    </citation>
    <scope>NUCLEOTIDE SEQUENCE [LARGE SCALE GENOMIC DNA]</scope>
    <source>
        <strain evidence="2 3">B156</strain>
    </source>
</reference>
<evidence type="ECO:0000313" key="3">
    <source>
        <dbReference type="Proteomes" id="UP000552954"/>
    </source>
</evidence>
<reference evidence="2 3" key="1">
    <citation type="submission" date="2020-05" db="EMBL/GenBank/DDBJ databases">
        <authorList>
            <person name="Khan S.A."/>
            <person name="Jeon C.O."/>
            <person name="Chun B.H."/>
        </authorList>
    </citation>
    <scope>NUCLEOTIDE SEQUENCE [LARGE SCALE GENOMIC DNA]</scope>
    <source>
        <strain evidence="2 3">B156</strain>
    </source>
</reference>
<keyword evidence="3" id="KW-1185">Reference proteome</keyword>
<sequence length="181" mass="19406">MLRADDPQVHQTWLILAGGIALILSRASKAELETRFCAARQVYALVRARLEKRRLPKPEPTLLRDALHEIANLADPMTKEAGRECLARTVERMARKAGTGTPASTGPASLQSTGAPPSSHVAPSQVTQSAQAAPLPEPAPAAPPAEDHQATQIDLDLLFERSNKLRGTVAFARSTTFGQDS</sequence>
<feature type="region of interest" description="Disordered" evidence="1">
    <location>
        <begin position="95"/>
        <end position="153"/>
    </location>
</feature>
<evidence type="ECO:0000256" key="1">
    <source>
        <dbReference type="SAM" id="MobiDB-lite"/>
    </source>
</evidence>
<proteinExistence type="predicted"/>
<gene>
    <name evidence="2" type="ORF">HK415_15900</name>
</gene>
<accession>A0A849K7J5</accession>
<evidence type="ECO:0000313" key="2">
    <source>
        <dbReference type="EMBL" id="NNU44328.1"/>
    </source>
</evidence>
<protein>
    <submittedName>
        <fullName evidence="2">Uncharacterized protein</fullName>
    </submittedName>
</protein>
<dbReference type="RefSeq" id="WP_171561040.1">
    <property type="nucleotide sequence ID" value="NZ_JABFCS010000001.1"/>
</dbReference>
<comment type="caution">
    <text evidence="2">The sequence shown here is derived from an EMBL/GenBank/DDBJ whole genome shotgun (WGS) entry which is preliminary data.</text>
</comment>